<accession>A0A329YI78</accession>
<proteinExistence type="predicted"/>
<protein>
    <submittedName>
        <fullName evidence="1">Uncharacterized protein</fullName>
    </submittedName>
</protein>
<dbReference type="AlphaFoldDB" id="A0A329YI78"/>
<dbReference type="RefSeq" id="WP_112341645.1">
    <property type="nucleotide sequence ID" value="NZ_QMKK01000025.1"/>
</dbReference>
<evidence type="ECO:0000313" key="2">
    <source>
        <dbReference type="Proteomes" id="UP000251205"/>
    </source>
</evidence>
<organism evidence="1 2">
    <name type="scientific">Rhizobium tropici</name>
    <dbReference type="NCBI Taxonomy" id="398"/>
    <lineage>
        <taxon>Bacteria</taxon>
        <taxon>Pseudomonadati</taxon>
        <taxon>Pseudomonadota</taxon>
        <taxon>Alphaproteobacteria</taxon>
        <taxon>Hyphomicrobiales</taxon>
        <taxon>Rhizobiaceae</taxon>
        <taxon>Rhizobium/Agrobacterium group</taxon>
        <taxon>Rhizobium</taxon>
    </lineage>
</organism>
<gene>
    <name evidence="1" type="ORF">DQ393_10230</name>
</gene>
<reference evidence="1 2" key="1">
    <citation type="submission" date="2018-06" db="EMBL/GenBank/DDBJ databases">
        <title>Whole Genome Sequence of an efficient microsymbiont, Rhizobium tropici.</title>
        <authorList>
            <person name="Srinivasan R."/>
            <person name="Singh H.V."/>
            <person name="Srivastava R."/>
            <person name="Kumari B."/>
            <person name="Radhakrishna A."/>
        </authorList>
    </citation>
    <scope>NUCLEOTIDE SEQUENCE [LARGE SCALE GENOMIC DNA]</scope>
    <source>
        <strain evidence="1 2">IGFRI Rhizo-19</strain>
    </source>
</reference>
<sequence>MSVTFSGELTMVTKVATDNPSRYVASYRSELFGVWEKQPFESHQLGKLGLMSKLQSPAVHAEKSGFVSMGV</sequence>
<name>A0A329YI78_RHITR</name>
<comment type="caution">
    <text evidence="1">The sequence shown here is derived from an EMBL/GenBank/DDBJ whole genome shotgun (WGS) entry which is preliminary data.</text>
</comment>
<dbReference type="Proteomes" id="UP000251205">
    <property type="component" value="Unassembled WGS sequence"/>
</dbReference>
<dbReference type="EMBL" id="QMKK01000025">
    <property type="protein sequence ID" value="RAX41954.1"/>
    <property type="molecule type" value="Genomic_DNA"/>
</dbReference>
<evidence type="ECO:0000313" key="1">
    <source>
        <dbReference type="EMBL" id="RAX41954.1"/>
    </source>
</evidence>